<evidence type="ECO:0000313" key="1">
    <source>
        <dbReference type="EnsemblPlants" id="OGLUM11G05750.1"/>
    </source>
</evidence>
<sequence>MPLRPGFGLSCSKNNLQDFDSLRWTTCLLSISRHLKRLELVSHSANQQILRLLELLGAGTSED</sequence>
<evidence type="ECO:0000313" key="2">
    <source>
        <dbReference type="Proteomes" id="UP000026961"/>
    </source>
</evidence>
<organism evidence="1">
    <name type="scientific">Oryza glumipatula</name>
    <dbReference type="NCBI Taxonomy" id="40148"/>
    <lineage>
        <taxon>Eukaryota</taxon>
        <taxon>Viridiplantae</taxon>
        <taxon>Streptophyta</taxon>
        <taxon>Embryophyta</taxon>
        <taxon>Tracheophyta</taxon>
        <taxon>Spermatophyta</taxon>
        <taxon>Magnoliopsida</taxon>
        <taxon>Liliopsida</taxon>
        <taxon>Poales</taxon>
        <taxon>Poaceae</taxon>
        <taxon>BOP clade</taxon>
        <taxon>Oryzoideae</taxon>
        <taxon>Oryzeae</taxon>
        <taxon>Oryzinae</taxon>
        <taxon>Oryza</taxon>
    </lineage>
</organism>
<accession>A0A0E0BGE9</accession>
<reference evidence="1" key="1">
    <citation type="submission" date="2015-04" db="UniProtKB">
        <authorList>
            <consortium name="EnsemblPlants"/>
        </authorList>
    </citation>
    <scope>IDENTIFICATION</scope>
</reference>
<reference evidence="1" key="2">
    <citation type="submission" date="2018-05" db="EMBL/GenBank/DDBJ databases">
        <title>OgluRS3 (Oryza glumaepatula Reference Sequence Version 3).</title>
        <authorList>
            <person name="Zhang J."/>
            <person name="Kudrna D."/>
            <person name="Lee S."/>
            <person name="Talag J."/>
            <person name="Welchert J."/>
            <person name="Wing R.A."/>
        </authorList>
    </citation>
    <scope>NUCLEOTIDE SEQUENCE [LARGE SCALE GENOMIC DNA]</scope>
</reference>
<keyword evidence="2" id="KW-1185">Reference proteome</keyword>
<protein>
    <submittedName>
        <fullName evidence="1">Uncharacterized protein</fullName>
    </submittedName>
</protein>
<dbReference type="Proteomes" id="UP000026961">
    <property type="component" value="Chromosome 11"/>
</dbReference>
<dbReference type="EnsemblPlants" id="OGLUM11G05750.1">
    <property type="protein sequence ID" value="OGLUM11G05750.1"/>
    <property type="gene ID" value="OGLUM11G05750"/>
</dbReference>
<proteinExistence type="predicted"/>
<dbReference type="HOGENOM" id="CLU_2889453_0_0_1"/>
<dbReference type="Gramene" id="OGLUM11G05750.1">
    <property type="protein sequence ID" value="OGLUM11G05750.1"/>
    <property type="gene ID" value="OGLUM11G05750"/>
</dbReference>
<dbReference type="AlphaFoldDB" id="A0A0E0BGE9"/>
<name>A0A0E0BGE9_9ORYZ</name>